<dbReference type="STRING" id="1348632.GCA_001591745_00050"/>
<keyword evidence="2" id="KW-1185">Reference proteome</keyword>
<evidence type="ECO:0000313" key="2">
    <source>
        <dbReference type="Proteomes" id="UP000242246"/>
    </source>
</evidence>
<dbReference type="Proteomes" id="UP000242246">
    <property type="component" value="Unassembled WGS sequence"/>
</dbReference>
<dbReference type="Pfam" id="PF11773">
    <property type="entry name" value="ComGE"/>
    <property type="match status" value="1"/>
</dbReference>
<reference evidence="1 2" key="1">
    <citation type="submission" date="2014-12" db="EMBL/GenBank/DDBJ databases">
        <title>Draft genome sequences of 10 type strains of Lactococcus.</title>
        <authorList>
            <person name="Sun Z."/>
            <person name="Zhong Z."/>
            <person name="Liu W."/>
            <person name="Zhang W."/>
            <person name="Zhang H."/>
        </authorList>
    </citation>
    <scope>NUCLEOTIDE SEQUENCE [LARGE SCALE GENOMIC DNA]</scope>
    <source>
        <strain evidence="1 2">DSM 20686</strain>
    </source>
</reference>
<evidence type="ECO:0000313" key="1">
    <source>
        <dbReference type="EMBL" id="PCS08349.1"/>
    </source>
</evidence>
<proteinExistence type="predicted"/>
<dbReference type="AlphaFoldDB" id="A0A2A5S4C5"/>
<evidence type="ECO:0008006" key="3">
    <source>
        <dbReference type="Google" id="ProtNLM"/>
    </source>
</evidence>
<dbReference type="InterPro" id="IPR021749">
    <property type="entry name" value="ComGE"/>
</dbReference>
<protein>
    <recommendedName>
        <fullName evidence="3">Competence protein ComGE</fullName>
    </recommendedName>
</protein>
<name>A0A2A5S4C5_9LACT</name>
<organism evidence="1 2">
    <name type="scientific">Pseudolactococcus plantarum</name>
    <dbReference type="NCBI Taxonomy" id="1365"/>
    <lineage>
        <taxon>Bacteria</taxon>
        <taxon>Bacillati</taxon>
        <taxon>Bacillota</taxon>
        <taxon>Bacilli</taxon>
        <taxon>Lactobacillales</taxon>
        <taxon>Streptococcaceae</taxon>
        <taxon>Pseudolactococcus</taxon>
    </lineage>
</organism>
<gene>
    <name evidence="1" type="ORF">RU87_GL000172</name>
</gene>
<comment type="caution">
    <text evidence="1">The sequence shown here is derived from an EMBL/GenBank/DDBJ whole genome shotgun (WGS) entry which is preliminary data.</text>
</comment>
<sequence>MVLLGVITFVVLREISANRLLLYRQNKEIEELNVAFMAYDSKQTTLSANGVVIHLVKTDNLLTISNDSEEVLRLEIRQEKP</sequence>
<dbReference type="EMBL" id="JXJX01000001">
    <property type="protein sequence ID" value="PCS08349.1"/>
    <property type="molecule type" value="Genomic_DNA"/>
</dbReference>
<accession>A0A2A5S4C5</accession>